<sequence length="305" mass="34053">MGHHREAVEVAKTVLEVADVTFAAVEYGHHYLHHKHHNVAAQEPPAANCPSDEEELQSLRSENRRLRNLLEQNLKLLQNLSESPSFLNNCPSDLHDQLVSTVESDEYLAKLKLLQQEGFNGAMQFPFKEATEFDHDCADILINVDSQQPSWWVWVTDDLEPSNSEERSGIDDESYIVISEEHVVDGVANFMARCILSNPKALMYLMNLCGCDSLIAEVISRATAERCNQQIDLSYILNHFMAVLSKALAGTSKLETVFNIWEAGKLFYALSTWGLALAGLYKSRAVLRVAAKGIHSGSKLALKAL</sequence>
<accession>A0A444WQ54</accession>
<keyword evidence="1" id="KW-0175">Coiled coil</keyword>
<dbReference type="EMBL" id="SDMP01000025">
    <property type="protein sequence ID" value="RYQ79539.1"/>
    <property type="molecule type" value="Genomic_DNA"/>
</dbReference>
<keyword evidence="3" id="KW-1185">Reference proteome</keyword>
<dbReference type="STRING" id="3818.A0A444WQ54"/>
<gene>
    <name evidence="2" type="ORF">Ahy_Scaffold5g107758</name>
</gene>
<protein>
    <submittedName>
        <fullName evidence="2">Uncharacterized protein</fullName>
    </submittedName>
</protein>
<evidence type="ECO:0000256" key="1">
    <source>
        <dbReference type="SAM" id="Coils"/>
    </source>
</evidence>
<evidence type="ECO:0000313" key="3">
    <source>
        <dbReference type="Proteomes" id="UP000289738"/>
    </source>
</evidence>
<evidence type="ECO:0000313" key="2">
    <source>
        <dbReference type="EMBL" id="RYQ79539.1"/>
    </source>
</evidence>
<feature type="coiled-coil region" evidence="1">
    <location>
        <begin position="49"/>
        <end position="83"/>
    </location>
</feature>
<dbReference type="Proteomes" id="UP000289738">
    <property type="component" value="Unassembled WGS sequence"/>
</dbReference>
<reference evidence="2 3" key="1">
    <citation type="submission" date="2019-01" db="EMBL/GenBank/DDBJ databases">
        <title>Sequencing of cultivated peanut Arachis hypogaea provides insights into genome evolution and oil improvement.</title>
        <authorList>
            <person name="Chen X."/>
        </authorList>
    </citation>
    <scope>NUCLEOTIDE SEQUENCE [LARGE SCALE GENOMIC DNA]</scope>
    <source>
        <strain evidence="3">cv. Fuhuasheng</strain>
        <tissue evidence="2">Leaves</tissue>
    </source>
</reference>
<organism evidence="2 3">
    <name type="scientific">Arachis hypogaea</name>
    <name type="common">Peanut</name>
    <dbReference type="NCBI Taxonomy" id="3818"/>
    <lineage>
        <taxon>Eukaryota</taxon>
        <taxon>Viridiplantae</taxon>
        <taxon>Streptophyta</taxon>
        <taxon>Embryophyta</taxon>
        <taxon>Tracheophyta</taxon>
        <taxon>Spermatophyta</taxon>
        <taxon>Magnoliopsida</taxon>
        <taxon>eudicotyledons</taxon>
        <taxon>Gunneridae</taxon>
        <taxon>Pentapetalae</taxon>
        <taxon>rosids</taxon>
        <taxon>fabids</taxon>
        <taxon>Fabales</taxon>
        <taxon>Fabaceae</taxon>
        <taxon>Papilionoideae</taxon>
        <taxon>50 kb inversion clade</taxon>
        <taxon>dalbergioids sensu lato</taxon>
        <taxon>Dalbergieae</taxon>
        <taxon>Pterocarpus clade</taxon>
        <taxon>Arachis</taxon>
    </lineage>
</organism>
<dbReference type="AlphaFoldDB" id="A0A444WQ54"/>
<comment type="caution">
    <text evidence="2">The sequence shown here is derived from an EMBL/GenBank/DDBJ whole genome shotgun (WGS) entry which is preliminary data.</text>
</comment>
<proteinExistence type="predicted"/>
<dbReference type="PANTHER" id="PTHR33874">
    <property type="entry name" value="RING FINGER PROTEIN"/>
    <property type="match status" value="1"/>
</dbReference>
<name>A0A444WQ54_ARAHY</name>
<dbReference type="PANTHER" id="PTHR33874:SF4">
    <property type="entry name" value="EXPRESSED PROTEIN"/>
    <property type="match status" value="1"/>
</dbReference>